<name>A0A285TSS9_9PROT</name>
<accession>A0A285TSS9</accession>
<dbReference type="AlphaFoldDB" id="A0A285TSS9"/>
<dbReference type="EMBL" id="OBMM01000005">
    <property type="protein sequence ID" value="SOC26852.1"/>
    <property type="molecule type" value="Genomic_DNA"/>
</dbReference>
<dbReference type="Proteomes" id="UP000219068">
    <property type="component" value="Unassembled WGS sequence"/>
</dbReference>
<organism evidence="1 2">
    <name type="scientific">Thalassospira xiamenensis</name>
    <dbReference type="NCBI Taxonomy" id="220697"/>
    <lineage>
        <taxon>Bacteria</taxon>
        <taxon>Pseudomonadati</taxon>
        <taxon>Pseudomonadota</taxon>
        <taxon>Alphaproteobacteria</taxon>
        <taxon>Rhodospirillales</taxon>
        <taxon>Thalassospiraceae</taxon>
        <taxon>Thalassospira</taxon>
    </lineage>
</organism>
<evidence type="ECO:0000313" key="2">
    <source>
        <dbReference type="Proteomes" id="UP000219068"/>
    </source>
</evidence>
<sequence>MGRPDNICNTDYPVQFELERLKWVDGDYDVGGAYWGRPDNDYIYRAEGESPDALECVFVRGRSLDEVKAEIIKIYPQATFSKTAELEEFLSAYRETALAISPNDFYEENMEEENEYLADSGREVSPECDAALRRHCEAFLEAHGALVAEATEGPDYTLAQAGSDFWLTRNGHGVGYLDRNLDEVGVQLDDAACAFKEVNLYIGDDNQIHCDDENFEPRPAPGP</sequence>
<gene>
    <name evidence="1" type="ORF">SAMN05428964_105220</name>
</gene>
<protein>
    <submittedName>
        <fullName evidence="1">Uncharacterized protein</fullName>
    </submittedName>
</protein>
<reference evidence="1 2" key="1">
    <citation type="submission" date="2017-08" db="EMBL/GenBank/DDBJ databases">
        <authorList>
            <person name="de Groot N.N."/>
        </authorList>
    </citation>
    <scope>NUCLEOTIDE SEQUENCE [LARGE SCALE GENOMIC DNA]</scope>
    <source>
        <strain evidence="1 2">USBA 78</strain>
    </source>
</reference>
<evidence type="ECO:0000313" key="1">
    <source>
        <dbReference type="EMBL" id="SOC26852.1"/>
    </source>
</evidence>
<proteinExistence type="predicted"/>